<reference evidence="3" key="1">
    <citation type="journal article" date="2012" name="Nature">
        <title>A physical, genetic and functional sequence assembly of the barley genome.</title>
        <authorList>
            <consortium name="The International Barley Genome Sequencing Consortium"/>
            <person name="Mayer K.F."/>
            <person name="Waugh R."/>
            <person name="Brown J.W."/>
            <person name="Schulman A."/>
            <person name="Langridge P."/>
            <person name="Platzer M."/>
            <person name="Fincher G.B."/>
            <person name="Muehlbauer G.J."/>
            <person name="Sato K."/>
            <person name="Close T.J."/>
            <person name="Wise R.P."/>
            <person name="Stein N."/>
        </authorList>
    </citation>
    <scope>NUCLEOTIDE SEQUENCE [LARGE SCALE GENOMIC DNA]</scope>
    <source>
        <strain evidence="3">cv. Morex</strain>
    </source>
</reference>
<dbReference type="AlphaFoldDB" id="A0A8I6XYH3"/>
<sequence length="111" mass="12879">MPMNYSLVIEPFDVWVFDYMRPFPSYNGYIHILVAVDYVSKWVEAIPTNSADHNTSIKMLKKVIYPRFGVPRYLTTHGGSHFIHGAFRKPLARYDVKHRNASPIILNLVVK</sequence>
<organism evidence="2 3">
    <name type="scientific">Hordeum vulgare subsp. vulgare</name>
    <name type="common">Domesticated barley</name>
    <dbReference type="NCBI Taxonomy" id="112509"/>
    <lineage>
        <taxon>Eukaryota</taxon>
        <taxon>Viridiplantae</taxon>
        <taxon>Streptophyta</taxon>
        <taxon>Embryophyta</taxon>
        <taxon>Tracheophyta</taxon>
        <taxon>Spermatophyta</taxon>
        <taxon>Magnoliopsida</taxon>
        <taxon>Liliopsida</taxon>
        <taxon>Poales</taxon>
        <taxon>Poaceae</taxon>
        <taxon>BOP clade</taxon>
        <taxon>Pooideae</taxon>
        <taxon>Triticodae</taxon>
        <taxon>Triticeae</taxon>
        <taxon>Hordeinae</taxon>
        <taxon>Hordeum</taxon>
    </lineage>
</organism>
<dbReference type="GO" id="GO:0015074">
    <property type="term" value="P:DNA integration"/>
    <property type="evidence" value="ECO:0007669"/>
    <property type="project" value="InterPro"/>
</dbReference>
<feature type="domain" description="Integrase catalytic" evidence="1">
    <location>
        <begin position="7"/>
        <end position="111"/>
    </location>
</feature>
<dbReference type="InterPro" id="IPR001584">
    <property type="entry name" value="Integrase_cat-core"/>
</dbReference>
<dbReference type="Gramene" id="HORVU.MOREX.r3.4HG0356320.1">
    <property type="protein sequence ID" value="HORVU.MOREX.r3.4HG0356320.1.CDS1"/>
    <property type="gene ID" value="HORVU.MOREX.r3.4HG0356320"/>
</dbReference>
<evidence type="ECO:0000313" key="2">
    <source>
        <dbReference type="EnsemblPlants" id="HORVU.MOREX.r3.4HG0356320.1.CDS1"/>
    </source>
</evidence>
<dbReference type="InterPro" id="IPR052160">
    <property type="entry name" value="Gypsy_RT_Integrase-like"/>
</dbReference>
<name>A0A8I6XYH3_HORVV</name>
<evidence type="ECO:0000313" key="3">
    <source>
        <dbReference type="Proteomes" id="UP000011116"/>
    </source>
</evidence>
<dbReference type="Proteomes" id="UP000011116">
    <property type="component" value="Chromosome 4H"/>
</dbReference>
<protein>
    <recommendedName>
        <fullName evidence="1">Integrase catalytic domain-containing protein</fullName>
    </recommendedName>
</protein>
<evidence type="ECO:0000259" key="1">
    <source>
        <dbReference type="PROSITE" id="PS50994"/>
    </source>
</evidence>
<dbReference type="PANTHER" id="PTHR47266">
    <property type="entry name" value="ENDONUCLEASE-RELATED"/>
    <property type="match status" value="1"/>
</dbReference>
<dbReference type="InterPro" id="IPR036397">
    <property type="entry name" value="RNaseH_sf"/>
</dbReference>
<dbReference type="SMR" id="A0A8I6XYH3"/>
<reference evidence="2" key="3">
    <citation type="submission" date="2022-01" db="UniProtKB">
        <authorList>
            <consortium name="EnsemblPlants"/>
        </authorList>
    </citation>
    <scope>IDENTIFICATION</scope>
    <source>
        <strain evidence="2">subsp. vulgare</strain>
    </source>
</reference>
<dbReference type="PROSITE" id="PS50994">
    <property type="entry name" value="INTEGRASE"/>
    <property type="match status" value="1"/>
</dbReference>
<proteinExistence type="predicted"/>
<dbReference type="GO" id="GO:0003676">
    <property type="term" value="F:nucleic acid binding"/>
    <property type="evidence" value="ECO:0007669"/>
    <property type="project" value="InterPro"/>
</dbReference>
<dbReference type="Gene3D" id="3.30.420.10">
    <property type="entry name" value="Ribonuclease H-like superfamily/Ribonuclease H"/>
    <property type="match status" value="1"/>
</dbReference>
<reference evidence="2" key="2">
    <citation type="submission" date="2020-10" db="EMBL/GenBank/DDBJ databases">
        <authorList>
            <person name="Scholz U."/>
            <person name="Mascher M."/>
            <person name="Fiebig A."/>
        </authorList>
    </citation>
    <scope>NUCLEOTIDE SEQUENCE [LARGE SCALE GENOMIC DNA]</scope>
    <source>
        <strain evidence="2">cv. Morex</strain>
    </source>
</reference>
<keyword evidence="3" id="KW-1185">Reference proteome</keyword>
<dbReference type="EnsemblPlants" id="HORVU.MOREX.r3.4HG0356320.1">
    <property type="protein sequence ID" value="HORVU.MOREX.r3.4HG0356320.1.CDS1"/>
    <property type="gene ID" value="HORVU.MOREX.r3.4HG0356320"/>
</dbReference>
<dbReference type="InterPro" id="IPR012337">
    <property type="entry name" value="RNaseH-like_sf"/>
</dbReference>
<accession>A0A8I6XYH3</accession>
<dbReference type="SUPFAM" id="SSF53098">
    <property type="entry name" value="Ribonuclease H-like"/>
    <property type="match status" value="1"/>
</dbReference>
<dbReference type="Pfam" id="PF00665">
    <property type="entry name" value="rve"/>
    <property type="match status" value="1"/>
</dbReference>